<evidence type="ECO:0000256" key="4">
    <source>
        <dbReference type="ARBA" id="ARBA00022801"/>
    </source>
</evidence>
<evidence type="ECO:0000256" key="1">
    <source>
        <dbReference type="ARBA" id="ARBA00001231"/>
    </source>
</evidence>
<accession>A0A0R2LHQ1</accession>
<dbReference type="PANTHER" id="PTHR30480">
    <property type="entry name" value="BETA-HEXOSAMINIDASE-RELATED"/>
    <property type="match status" value="1"/>
</dbReference>
<dbReference type="GO" id="GO:0004563">
    <property type="term" value="F:beta-N-acetylhexosaminidase activity"/>
    <property type="evidence" value="ECO:0007669"/>
    <property type="project" value="UniProtKB-EC"/>
</dbReference>
<keyword evidence="5" id="KW-0326">Glycosidase</keyword>
<reference evidence="7 8" key="1">
    <citation type="journal article" date="2015" name="Genome Announc.">
        <title>Expanding the biotechnology potential of lactobacilli through comparative genomics of 213 strains and associated genera.</title>
        <authorList>
            <person name="Sun Z."/>
            <person name="Harris H.M."/>
            <person name="McCann A."/>
            <person name="Guo C."/>
            <person name="Argimon S."/>
            <person name="Zhang W."/>
            <person name="Yang X."/>
            <person name="Jeffery I.B."/>
            <person name="Cooney J.C."/>
            <person name="Kagawa T.F."/>
            <person name="Liu W."/>
            <person name="Song Y."/>
            <person name="Salvetti E."/>
            <person name="Wrobel A."/>
            <person name="Rasinkangas P."/>
            <person name="Parkhill J."/>
            <person name="Rea M.C."/>
            <person name="O'Sullivan O."/>
            <person name="Ritari J."/>
            <person name="Douillard F.P."/>
            <person name="Paul Ross R."/>
            <person name="Yang R."/>
            <person name="Briner A.E."/>
            <person name="Felis G.E."/>
            <person name="de Vos W.M."/>
            <person name="Barrangou R."/>
            <person name="Klaenhammer T.R."/>
            <person name="Caufield P.W."/>
            <person name="Cui Y."/>
            <person name="Zhang H."/>
            <person name="O'Toole P.W."/>
        </authorList>
    </citation>
    <scope>NUCLEOTIDE SEQUENCE [LARGE SCALE GENOMIC DNA]</scope>
    <source>
        <strain evidence="7 8">NBRC 103219</strain>
    </source>
</reference>
<dbReference type="GO" id="GO:0005975">
    <property type="term" value="P:carbohydrate metabolic process"/>
    <property type="evidence" value="ECO:0007669"/>
    <property type="project" value="InterPro"/>
</dbReference>
<gene>
    <name evidence="7" type="ORF">IV66_GL000400</name>
</gene>
<evidence type="ECO:0000313" key="7">
    <source>
        <dbReference type="EMBL" id="KRO01327.1"/>
    </source>
</evidence>
<dbReference type="Proteomes" id="UP000051886">
    <property type="component" value="Unassembled WGS sequence"/>
</dbReference>
<dbReference type="RefSeq" id="WP_017867119.1">
    <property type="nucleotide sequence ID" value="NZ_BJYB01000027.1"/>
</dbReference>
<dbReference type="SUPFAM" id="SSF51445">
    <property type="entry name" value="(Trans)glycosidases"/>
    <property type="match status" value="1"/>
</dbReference>
<name>A0A0R2LHQ1_9LACO</name>
<dbReference type="Gene3D" id="3.20.20.300">
    <property type="entry name" value="Glycoside hydrolase, family 3, N-terminal domain"/>
    <property type="match status" value="1"/>
</dbReference>
<dbReference type="STRING" id="449659.IV66_GL000400"/>
<dbReference type="InterPro" id="IPR001764">
    <property type="entry name" value="Glyco_hydro_3_N"/>
</dbReference>
<comment type="catalytic activity">
    <reaction evidence="1">
        <text>Hydrolysis of terminal non-reducing N-acetyl-D-hexosamine residues in N-acetyl-beta-D-hexosaminides.</text>
        <dbReference type="EC" id="3.2.1.52"/>
    </reaction>
</comment>
<keyword evidence="8" id="KW-1185">Reference proteome</keyword>
<dbReference type="GO" id="GO:0009254">
    <property type="term" value="P:peptidoglycan turnover"/>
    <property type="evidence" value="ECO:0007669"/>
    <property type="project" value="TreeGrafter"/>
</dbReference>
<dbReference type="OrthoDB" id="9805821at2"/>
<comment type="caution">
    <text evidence="7">The sequence shown here is derived from an EMBL/GenBank/DDBJ whole genome shotgun (WGS) entry which is preliminary data.</text>
</comment>
<protein>
    <recommendedName>
        <fullName evidence="3">beta-N-acetylhexosaminidase</fullName>
        <ecNumber evidence="3">3.2.1.52</ecNumber>
    </recommendedName>
</protein>
<keyword evidence="4" id="KW-0378">Hydrolase</keyword>
<feature type="domain" description="Glycoside hydrolase family 3 N-terminal" evidence="6">
    <location>
        <begin position="46"/>
        <end position="364"/>
    </location>
</feature>
<organism evidence="7 8">
    <name type="scientific">Ligilactobacillus pobuzihii</name>
    <dbReference type="NCBI Taxonomy" id="449659"/>
    <lineage>
        <taxon>Bacteria</taxon>
        <taxon>Bacillati</taxon>
        <taxon>Bacillota</taxon>
        <taxon>Bacilli</taxon>
        <taxon>Lactobacillales</taxon>
        <taxon>Lactobacillaceae</taxon>
        <taxon>Ligilactobacillus</taxon>
    </lineage>
</organism>
<evidence type="ECO:0000256" key="5">
    <source>
        <dbReference type="ARBA" id="ARBA00023295"/>
    </source>
</evidence>
<proteinExistence type="inferred from homology"/>
<evidence type="ECO:0000256" key="2">
    <source>
        <dbReference type="ARBA" id="ARBA00005336"/>
    </source>
</evidence>
<dbReference type="InterPro" id="IPR017853">
    <property type="entry name" value="GH"/>
</dbReference>
<dbReference type="EC" id="3.2.1.52" evidence="3"/>
<dbReference type="PATRIC" id="fig|449659.4.peg.401"/>
<evidence type="ECO:0000259" key="6">
    <source>
        <dbReference type="Pfam" id="PF00933"/>
    </source>
</evidence>
<dbReference type="EMBL" id="JQCN01000010">
    <property type="protein sequence ID" value="KRO01327.1"/>
    <property type="molecule type" value="Genomic_DNA"/>
</dbReference>
<dbReference type="PANTHER" id="PTHR30480:SF13">
    <property type="entry name" value="BETA-HEXOSAMINIDASE"/>
    <property type="match status" value="1"/>
</dbReference>
<dbReference type="AlphaFoldDB" id="A0A0R2LHQ1"/>
<evidence type="ECO:0000256" key="3">
    <source>
        <dbReference type="ARBA" id="ARBA00012663"/>
    </source>
</evidence>
<dbReference type="Pfam" id="PF00933">
    <property type="entry name" value="Glyco_hydro_3"/>
    <property type="match status" value="1"/>
</dbReference>
<sequence length="403" mass="44673">MKRKIEVAFLLGVLLLVLPLQNVVAKKVPEKTPTNKQLKTEIKQMTLDEKIGQMYVISSTGDVQQAQAAIKDYHLGGIALFGTDFENQTRTQFKQKTSGLQKSAQIPLLIGTDQEGGEVSRLSQGPKLTNKREFPAPQEVYQKKGLKGVTQETKQTAKILHDLGVNWNFAPVADVTQNKDSFIYARTLGKGYKKTGKYVGKVVETTCKQKVATSLKHFPGYGSTGDTHTGIAKTDRSLKDFKKNDFIPFKAGINKGADSVMVSHIIISDVDPKLPASLSPKVHHLLRQDLNFKKVIVSDDLSMGAIQDYSKQHRINPDVAAVKAGNDILLSSNYADGIPAIKEAIQNKQIPEKNIDQSVYRILKMKRNLGLLKESRSSVMYSQSKIKKVTDIVLTEVRNILND</sequence>
<evidence type="ECO:0000313" key="8">
    <source>
        <dbReference type="Proteomes" id="UP000051886"/>
    </source>
</evidence>
<dbReference type="InterPro" id="IPR050226">
    <property type="entry name" value="NagZ_Beta-hexosaminidase"/>
</dbReference>
<dbReference type="InterPro" id="IPR036962">
    <property type="entry name" value="Glyco_hydro_3_N_sf"/>
</dbReference>
<comment type="similarity">
    <text evidence="2">Belongs to the glycosyl hydrolase 3 family.</text>
</comment>